<evidence type="ECO:0000259" key="1">
    <source>
        <dbReference type="Pfam" id="PF13362"/>
    </source>
</evidence>
<evidence type="ECO:0000313" key="3">
    <source>
        <dbReference type="Proteomes" id="UP000054877"/>
    </source>
</evidence>
<evidence type="ECO:0000313" key="2">
    <source>
        <dbReference type="EMBL" id="KTD65342.1"/>
    </source>
</evidence>
<name>A0A0W0Z8V1_LEGSP</name>
<dbReference type="InterPro" id="IPR006171">
    <property type="entry name" value="TOPRIM_dom"/>
</dbReference>
<organism evidence="2 3">
    <name type="scientific">Legionella spiritensis</name>
    <dbReference type="NCBI Taxonomy" id="452"/>
    <lineage>
        <taxon>Bacteria</taxon>
        <taxon>Pseudomonadati</taxon>
        <taxon>Pseudomonadota</taxon>
        <taxon>Gammaproteobacteria</taxon>
        <taxon>Legionellales</taxon>
        <taxon>Legionellaceae</taxon>
        <taxon>Legionella</taxon>
    </lineage>
</organism>
<dbReference type="STRING" id="452.Lspi_0659"/>
<dbReference type="AlphaFoldDB" id="A0A0W0Z8V1"/>
<reference evidence="2 3" key="1">
    <citation type="submission" date="2015-11" db="EMBL/GenBank/DDBJ databases">
        <title>Genomic analysis of 38 Legionella species identifies large and diverse effector repertoires.</title>
        <authorList>
            <person name="Burstein D."/>
            <person name="Amaro F."/>
            <person name="Zusman T."/>
            <person name="Lifshitz Z."/>
            <person name="Cohen O."/>
            <person name="Gilbert J.A."/>
            <person name="Pupko T."/>
            <person name="Shuman H.A."/>
            <person name="Segal G."/>
        </authorList>
    </citation>
    <scope>NUCLEOTIDE SEQUENCE [LARGE SCALE GENOMIC DNA]</scope>
    <source>
        <strain evidence="2 3">Mt.St.Helens-9</strain>
    </source>
</reference>
<dbReference type="Proteomes" id="UP000054877">
    <property type="component" value="Unassembled WGS sequence"/>
</dbReference>
<dbReference type="OrthoDB" id="5651076at2"/>
<sequence>MKLERVVGFSKIDEHIRDKVSIRQARKLWERGVPINNSPAEQYLVNTRHIPQDVARKLDVRSLKGPIGIPYFDKNHPYDDYLVSPVLDLDHQLIGVQLIQIDKQGNKAKNVNDEDYYCKKYIGAHHPAREGSAAIICFSNDANEVYVAEGIETAASIASIRNIAERHTVLASLSVNKLTTTLEFIKTHFPPDAKVVLLKDHDSEGSIANKEFEHAREAYLQAGYQVVVKEPVAEGDDWNDVLTHQGVEALELEFGSTATNNASLSDGSDNDNDGSLQLFIEHFKNIYGGLLSSESYSEKKKLLAVSFSVLAQLKNELNAIDDEQDIGVQIRTIDQTQYAMVVVSTLLSELTGQQLSSWRPKNNNFAMVYKELCRLEREMDDALREDDAFKSESKELKGHLYLAYHRATMACHACISALHPETIKDVKIQTYHANRLKRIDEEIIFLQKTNRPTKKDSGEVTELYQLICNLKQEKKFHREALQKLQLQWKYPGKLSLAGKRHNPYVVYYNAFINEARIHFDSGVFNRQEIRKILEKKYKTMRSQLQAEHRKKIEAARQRCLIEMRKMIAPLTVQMDKLAQIASAEQFLLTKQRAEAGISEFERNYLLAMENLQDNPWLQKRLQLWINQLHAFKMVSPCVYFYPEETPEINAVSILDEDSDEEGTLSDLTESILSEQFGSPCEINFPEVASQPDWLSSHSPGSATMKYIANLCGIAFNELDERLYLTIIDFSERLALNLYKSFEVIEPGKNGNRQEFDGLVLRNRQLTIIERKSNDGTGPGLLQRNFCQNKILSKEDYLRKKIIDKIVELPTSEQYQYIVIAEPGREYPSWYSPEFNEQIRENLLCSAKWLVIKALQDMHLELNLNRPQFYTGNDCEGLFFNQGLIRSGVTVRFSRKEKGNEDCAHKRMETVVLQRTEKRDKDGLAYVICGSGGM</sequence>
<proteinExistence type="predicted"/>
<dbReference type="RefSeq" id="WP_058482609.1">
    <property type="nucleotide sequence ID" value="NZ_CAAAII010000002.1"/>
</dbReference>
<feature type="domain" description="Toprim" evidence="1">
    <location>
        <begin position="145"/>
        <end position="246"/>
    </location>
</feature>
<dbReference type="PATRIC" id="fig|452.5.peg.722"/>
<dbReference type="EMBL" id="LNYX01000007">
    <property type="protein sequence ID" value="KTD65342.1"/>
    <property type="molecule type" value="Genomic_DNA"/>
</dbReference>
<dbReference type="Pfam" id="PF13362">
    <property type="entry name" value="Toprim_3"/>
    <property type="match status" value="1"/>
</dbReference>
<protein>
    <recommendedName>
        <fullName evidence="1">Toprim domain-containing protein</fullName>
    </recommendedName>
</protein>
<accession>A0A0W0Z8V1</accession>
<gene>
    <name evidence="2" type="ORF">Lspi_0659</name>
</gene>
<keyword evidence="3" id="KW-1185">Reference proteome</keyword>
<comment type="caution">
    <text evidence="2">The sequence shown here is derived from an EMBL/GenBank/DDBJ whole genome shotgun (WGS) entry which is preliminary data.</text>
</comment>